<feature type="non-terminal residue" evidence="4">
    <location>
        <position position="1"/>
    </location>
</feature>
<evidence type="ECO:0000256" key="1">
    <source>
        <dbReference type="ARBA" id="ARBA00022801"/>
    </source>
</evidence>
<sequence>MPRSPRLPRSKINTMASKLVPNDPRVREETASIRGKQYNYILGEPASTPIETVFLIHGFPDMNFGWRNQIPYLVSLGLRVVAPNMLGYAGTSRPDDLAQFSHKSISADIRELAIKFVGEDGQIVLGGHDWGGALVWRTVLWYPELIKAVFSVCTPFAPPNPVWVPLEDHIAAGRLTNFKYQLQLAGPDVERELQSEEKVQQFLNGMFGGWGEDGKTGFSTSEGVLFDNLPGLGPSPLVSKEELDHYAARYMLQSAPPMRGPLNWYRTRKINYEEELALTKDFKQISTPALFISATKDAALPPAMSAGMDRWFKDLTRGEVEASHWALTQTGDEVNKLIGAWLNKVLDGAVRASL</sequence>
<comment type="similarity">
    <text evidence="2">Belongs to the AB hydrolase superfamily. Epoxide hydrolase family.</text>
</comment>
<proteinExistence type="inferred from homology"/>
<feature type="domain" description="AB hydrolase-1" evidence="3">
    <location>
        <begin position="52"/>
        <end position="327"/>
    </location>
</feature>
<protein>
    <submittedName>
        <fullName evidence="4">Epoxide hydrolase</fullName>
    </submittedName>
</protein>
<dbReference type="EMBL" id="AZNF01000003">
    <property type="protein sequence ID" value="KID68428.1"/>
    <property type="molecule type" value="Genomic_DNA"/>
</dbReference>
<dbReference type="HOGENOM" id="CLU_020336_7_5_1"/>
<dbReference type="PANTHER" id="PTHR43329">
    <property type="entry name" value="EPOXIDE HYDROLASE"/>
    <property type="match status" value="1"/>
</dbReference>
<name>A0A0B4FD82_METAF</name>
<dbReference type="InterPro" id="IPR000639">
    <property type="entry name" value="Epox_hydrolase-like"/>
</dbReference>
<gene>
    <name evidence="4" type="ORF">MAN_03284</name>
</gene>
<dbReference type="Proteomes" id="UP000031186">
    <property type="component" value="Unassembled WGS sequence"/>
</dbReference>
<dbReference type="VEuPathDB" id="FungiDB:MAN_03284"/>
<keyword evidence="5" id="KW-1185">Reference proteome</keyword>
<comment type="caution">
    <text evidence="4">The sequence shown here is derived from an EMBL/GenBank/DDBJ whole genome shotgun (WGS) entry which is preliminary data.</text>
</comment>
<evidence type="ECO:0000259" key="3">
    <source>
        <dbReference type="Pfam" id="PF00561"/>
    </source>
</evidence>
<dbReference type="OrthoDB" id="408373at2759"/>
<accession>A0A0B4FD82</accession>
<reference evidence="4 5" key="1">
    <citation type="journal article" date="2014" name="Proc. Natl. Acad. Sci. U.S.A.">
        <title>Trajectory and genomic determinants of fungal-pathogen speciation and host adaptation.</title>
        <authorList>
            <person name="Hu X."/>
            <person name="Xiao G."/>
            <person name="Zheng P."/>
            <person name="Shang Y."/>
            <person name="Su Y."/>
            <person name="Zhang X."/>
            <person name="Liu X."/>
            <person name="Zhan S."/>
            <person name="St Leger R.J."/>
            <person name="Wang C."/>
        </authorList>
    </citation>
    <scope>NUCLEOTIDE SEQUENCE [LARGE SCALE GENOMIC DNA]</scope>
    <source>
        <strain evidence="4 5">ARSEF 549</strain>
    </source>
</reference>
<dbReference type="Pfam" id="PF00561">
    <property type="entry name" value="Abhydrolase_1"/>
    <property type="match status" value="1"/>
</dbReference>
<evidence type="ECO:0000256" key="2">
    <source>
        <dbReference type="ARBA" id="ARBA00038334"/>
    </source>
</evidence>
<organism evidence="4 5">
    <name type="scientific">Metarhizium anisopliae (strain ARSEF 549)</name>
    <dbReference type="NCBI Taxonomy" id="3151832"/>
    <lineage>
        <taxon>Eukaryota</taxon>
        <taxon>Fungi</taxon>
        <taxon>Dikarya</taxon>
        <taxon>Ascomycota</taxon>
        <taxon>Pezizomycotina</taxon>
        <taxon>Sordariomycetes</taxon>
        <taxon>Hypocreomycetidae</taxon>
        <taxon>Hypocreales</taxon>
        <taxon>Clavicipitaceae</taxon>
        <taxon>Metarhizium</taxon>
    </lineage>
</organism>
<keyword evidence="1 4" id="KW-0378">Hydrolase</keyword>
<dbReference type="GO" id="GO:0016787">
    <property type="term" value="F:hydrolase activity"/>
    <property type="evidence" value="ECO:0007669"/>
    <property type="project" value="UniProtKB-KW"/>
</dbReference>
<dbReference type="PRINTS" id="PR00412">
    <property type="entry name" value="EPOXHYDRLASE"/>
</dbReference>
<dbReference type="SUPFAM" id="SSF53474">
    <property type="entry name" value="alpha/beta-Hydrolases"/>
    <property type="match status" value="1"/>
</dbReference>
<evidence type="ECO:0000313" key="5">
    <source>
        <dbReference type="Proteomes" id="UP000031186"/>
    </source>
</evidence>
<dbReference type="AlphaFoldDB" id="A0A0B4FD82"/>
<dbReference type="Gene3D" id="3.40.50.1820">
    <property type="entry name" value="alpha/beta hydrolase"/>
    <property type="match status" value="1"/>
</dbReference>
<dbReference type="InterPro" id="IPR000073">
    <property type="entry name" value="AB_hydrolase_1"/>
</dbReference>
<dbReference type="InterPro" id="IPR029058">
    <property type="entry name" value="AB_hydrolase_fold"/>
</dbReference>
<evidence type="ECO:0000313" key="4">
    <source>
        <dbReference type="EMBL" id="KID68428.1"/>
    </source>
</evidence>